<dbReference type="Proteomes" id="UP000827092">
    <property type="component" value="Unassembled WGS sequence"/>
</dbReference>
<sequence length="873" mass="95794">MPPRRTKAAKKDAEATENEGGSRRKSGRAVSKPETPAREASRSRRGTTVAQTAVSVADSKTPRARGSSRRDSASSSDLPASRTKAARRSASQVNYEESDEELANAKKVDENFSGEDFEESDSDESSKPKKRGKAAKSPAKKGRGKGKSKASPRKGRGRPSKKKRDSSDEDEEEETVELSDDSGEVVVTTKKTKTPPKTSSRGRRQKVVTEIEIDDDEKPKSSRRSARGSTSREEPAKKRPSRNVPAKRYTDDDVEEIEDVQETGEMVEGTRKRKRGSSSPEEASKRLKEDVEGAVAEDVAEKKETEGKQEEAMEVDEPEVSETKTWATGDTEADKVDVTPEAATEDTEMKENSATEKDSKPESAKTPADVEEGKDKLVSEEEPKAADSEPKVPAATHEESKAEEVVEKSEDMPKEISAEETEVSEPDKLVKENVTAPVVSDQKPNEVVSQVESVPDPPSQQEDVTKYDSSTSDESKPLTIDESRPSTSPTATAVPQPNETNQGAILNGSENNDSPSTGNDIQKPQQIENSTPTANGSYEGIKNSNSVSPADQYFSRTGRKYIMNTKLSDGVRQSVKDKTFGFVSYNLGTSSSDIYMQKEKLLNELNSLDARIICLQQVAKPFFYSVLEPSLDALGFKSMFYLPTDSLKGIATFYKSSLFRPTKKTEISLKHLVEKELESSSLSPEDRAAVKTNLKRCGNVLFIQFDTVIGTQSLTIANVQIPPTDLSMHALQVSCLAREVVKINGGTNVPLLLGGEFNVSENDASYQLLRDGYLSNDMIEELQRRKDIALPGKENESLVNLLWNLFQHMSSNLNSCYKSVLGHEFFIPETKKTSPDLLWFSSNSLQVVGVLDAVPGKPLDHNFSLKADVAFSV</sequence>
<evidence type="ECO:0000313" key="5">
    <source>
        <dbReference type="Proteomes" id="UP000827092"/>
    </source>
</evidence>
<dbReference type="GO" id="GO:0006139">
    <property type="term" value="P:nucleobase-containing compound metabolic process"/>
    <property type="evidence" value="ECO:0007669"/>
    <property type="project" value="UniProtKB-ARBA"/>
</dbReference>
<dbReference type="InterPro" id="IPR036691">
    <property type="entry name" value="Endo/exonu/phosph_ase_sf"/>
</dbReference>
<evidence type="ECO:0008006" key="6">
    <source>
        <dbReference type="Google" id="ProtNLM"/>
    </source>
</evidence>
<dbReference type="PANTHER" id="PTHR12121:SF45">
    <property type="entry name" value="NOCTURNIN"/>
    <property type="match status" value="1"/>
</dbReference>
<evidence type="ECO:0000256" key="3">
    <source>
        <dbReference type="SAM" id="MobiDB-lite"/>
    </source>
</evidence>
<dbReference type="PANTHER" id="PTHR12121">
    <property type="entry name" value="CARBON CATABOLITE REPRESSOR PROTEIN 4"/>
    <property type="match status" value="1"/>
</dbReference>
<reference evidence="4 5" key="1">
    <citation type="journal article" date="2022" name="Nat. Ecol. Evol.">
        <title>A masculinizing supergene underlies an exaggerated male reproductive morph in a spider.</title>
        <authorList>
            <person name="Hendrickx F."/>
            <person name="De Corte Z."/>
            <person name="Sonet G."/>
            <person name="Van Belleghem S.M."/>
            <person name="Kostlbacher S."/>
            <person name="Vangestel C."/>
        </authorList>
    </citation>
    <scope>NUCLEOTIDE SEQUENCE [LARGE SCALE GENOMIC DNA]</scope>
    <source>
        <strain evidence="4">W744_W776</strain>
    </source>
</reference>
<feature type="compositionally biased region" description="Low complexity" evidence="3">
    <location>
        <begin position="73"/>
        <end position="91"/>
    </location>
</feature>
<gene>
    <name evidence="4" type="ORF">JTE90_009584</name>
</gene>
<dbReference type="EMBL" id="JAFNEN010000071">
    <property type="protein sequence ID" value="KAG8196366.1"/>
    <property type="molecule type" value="Genomic_DNA"/>
</dbReference>
<feature type="compositionally biased region" description="Basic and acidic residues" evidence="3">
    <location>
        <begin position="473"/>
        <end position="484"/>
    </location>
</feature>
<comment type="caution">
    <text evidence="4">The sequence shown here is derived from an EMBL/GenBank/DDBJ whole genome shotgun (WGS) entry which is preliminary data.</text>
</comment>
<protein>
    <recommendedName>
        <fullName evidence="6">Endonuclease/exonuclease/phosphatase domain-containing protein</fullName>
    </recommendedName>
</protein>
<feature type="compositionally biased region" description="Basic and acidic residues" evidence="3">
    <location>
        <begin position="347"/>
        <end position="363"/>
    </location>
</feature>
<feature type="compositionally biased region" description="Acidic residues" evidence="3">
    <location>
        <begin position="112"/>
        <end position="123"/>
    </location>
</feature>
<feature type="compositionally biased region" description="Polar residues" evidence="3">
    <location>
        <begin position="459"/>
        <end position="472"/>
    </location>
</feature>
<dbReference type="InterPro" id="IPR050410">
    <property type="entry name" value="CCR4/nocturin_mRNA_transcr"/>
</dbReference>
<feature type="compositionally biased region" description="Basic residues" evidence="3">
    <location>
        <begin position="128"/>
        <end position="164"/>
    </location>
</feature>
<dbReference type="Gene3D" id="3.60.10.10">
    <property type="entry name" value="Endonuclease/exonuclease/phosphatase"/>
    <property type="match status" value="1"/>
</dbReference>
<feature type="compositionally biased region" description="Basic and acidic residues" evidence="3">
    <location>
        <begin position="371"/>
        <end position="417"/>
    </location>
</feature>
<evidence type="ECO:0000313" key="4">
    <source>
        <dbReference type="EMBL" id="KAG8196366.1"/>
    </source>
</evidence>
<name>A0AAV6VL28_9ARAC</name>
<keyword evidence="2" id="KW-0378">Hydrolase</keyword>
<accession>A0AAV6VL28</accession>
<proteinExistence type="inferred from homology"/>
<dbReference type="GO" id="GO:0000175">
    <property type="term" value="F:3'-5'-RNA exonuclease activity"/>
    <property type="evidence" value="ECO:0007669"/>
    <property type="project" value="TreeGrafter"/>
</dbReference>
<comment type="similarity">
    <text evidence="1">Belongs to the CCR4/nocturin family.</text>
</comment>
<dbReference type="SUPFAM" id="SSF56219">
    <property type="entry name" value="DNase I-like"/>
    <property type="match status" value="1"/>
</dbReference>
<feature type="region of interest" description="Disordered" evidence="3">
    <location>
        <begin position="1"/>
        <end position="550"/>
    </location>
</feature>
<evidence type="ECO:0000256" key="2">
    <source>
        <dbReference type="ARBA" id="ARBA00022801"/>
    </source>
</evidence>
<feature type="compositionally biased region" description="Basic and acidic residues" evidence="3">
    <location>
        <begin position="299"/>
        <end position="311"/>
    </location>
</feature>
<organism evidence="4 5">
    <name type="scientific">Oedothorax gibbosus</name>
    <dbReference type="NCBI Taxonomy" id="931172"/>
    <lineage>
        <taxon>Eukaryota</taxon>
        <taxon>Metazoa</taxon>
        <taxon>Ecdysozoa</taxon>
        <taxon>Arthropoda</taxon>
        <taxon>Chelicerata</taxon>
        <taxon>Arachnida</taxon>
        <taxon>Araneae</taxon>
        <taxon>Araneomorphae</taxon>
        <taxon>Entelegynae</taxon>
        <taxon>Araneoidea</taxon>
        <taxon>Linyphiidae</taxon>
        <taxon>Erigoninae</taxon>
        <taxon>Oedothorax</taxon>
    </lineage>
</organism>
<feature type="compositionally biased region" description="Basic and acidic residues" evidence="3">
    <location>
        <begin position="282"/>
        <end position="291"/>
    </location>
</feature>
<feature type="compositionally biased region" description="Polar residues" evidence="3">
    <location>
        <begin position="485"/>
        <end position="549"/>
    </location>
</feature>
<keyword evidence="5" id="KW-1185">Reference proteome</keyword>
<feature type="compositionally biased region" description="Basic residues" evidence="3">
    <location>
        <begin position="190"/>
        <end position="206"/>
    </location>
</feature>
<evidence type="ECO:0000256" key="1">
    <source>
        <dbReference type="ARBA" id="ARBA00010774"/>
    </source>
</evidence>
<dbReference type="AlphaFoldDB" id="A0AAV6VL28"/>
<feature type="compositionally biased region" description="Acidic residues" evidence="3">
    <location>
        <begin position="167"/>
        <end position="183"/>
    </location>
</feature>
<feature type="compositionally biased region" description="Acidic residues" evidence="3">
    <location>
        <begin position="252"/>
        <end position="262"/>
    </location>
</feature>